<accession>A0AAE1QW59</accession>
<dbReference type="Proteomes" id="UP001291623">
    <property type="component" value="Unassembled WGS sequence"/>
</dbReference>
<keyword evidence="1" id="KW-0732">Signal</keyword>
<dbReference type="AlphaFoldDB" id="A0AAE1QW59"/>
<dbReference type="CDD" id="cd06464">
    <property type="entry name" value="ACD_sHsps-like"/>
    <property type="match status" value="1"/>
</dbReference>
<gene>
    <name evidence="2" type="ORF">RND71_039181</name>
</gene>
<keyword evidence="3" id="KW-1185">Reference proteome</keyword>
<dbReference type="EMBL" id="JAVYJV010000022">
    <property type="protein sequence ID" value="KAK4340680.1"/>
    <property type="molecule type" value="Genomic_DNA"/>
</dbReference>
<name>A0AAE1QW59_9SOLA</name>
<organism evidence="2 3">
    <name type="scientific">Anisodus tanguticus</name>
    <dbReference type="NCBI Taxonomy" id="243964"/>
    <lineage>
        <taxon>Eukaryota</taxon>
        <taxon>Viridiplantae</taxon>
        <taxon>Streptophyta</taxon>
        <taxon>Embryophyta</taxon>
        <taxon>Tracheophyta</taxon>
        <taxon>Spermatophyta</taxon>
        <taxon>Magnoliopsida</taxon>
        <taxon>eudicotyledons</taxon>
        <taxon>Gunneridae</taxon>
        <taxon>Pentapetalae</taxon>
        <taxon>asterids</taxon>
        <taxon>lamiids</taxon>
        <taxon>Solanales</taxon>
        <taxon>Solanaceae</taxon>
        <taxon>Solanoideae</taxon>
        <taxon>Hyoscyameae</taxon>
        <taxon>Anisodus</taxon>
    </lineage>
</organism>
<dbReference type="PANTHER" id="PTHR33879:SF11">
    <property type="entry name" value="SHSP DOMAIN-CONTAINING PROTEIN"/>
    <property type="match status" value="1"/>
</dbReference>
<evidence type="ECO:0000313" key="2">
    <source>
        <dbReference type="EMBL" id="KAK4340680.1"/>
    </source>
</evidence>
<feature type="chain" id="PRO_5042093119" evidence="1">
    <location>
        <begin position="31"/>
        <end position="177"/>
    </location>
</feature>
<feature type="signal peptide" evidence="1">
    <location>
        <begin position="1"/>
        <end position="30"/>
    </location>
</feature>
<sequence length="177" mass="19807">MRVHIFCPCNDTIVITILLLLLASPTLVMAGNGMNKLRKLPHVFGKVLELPIPSDADVEVEENPEFFRFVVKIEQHGDNIRNVRAEAVEIHPGVTKIVVRYGVKLGGGEAELLMLERLKVDTWRFRLPASTKPEMASAVFVDGELMVTVPKGVNNREGFGRRDVLVRRGDTRLVLVQ</sequence>
<evidence type="ECO:0000256" key="1">
    <source>
        <dbReference type="SAM" id="SignalP"/>
    </source>
</evidence>
<comment type="caution">
    <text evidence="2">The sequence shown here is derived from an EMBL/GenBank/DDBJ whole genome shotgun (WGS) entry which is preliminary data.</text>
</comment>
<dbReference type="PANTHER" id="PTHR33879">
    <property type="entry name" value="17.6 KDA CLASS II HEAT SHOCK PROTEIN-RELATED"/>
    <property type="match status" value="1"/>
</dbReference>
<protein>
    <submittedName>
        <fullName evidence="2">Uncharacterized protein</fullName>
    </submittedName>
</protein>
<reference evidence="2" key="1">
    <citation type="submission" date="2023-12" db="EMBL/GenBank/DDBJ databases">
        <title>Genome assembly of Anisodus tanguticus.</title>
        <authorList>
            <person name="Wang Y.-J."/>
        </authorList>
    </citation>
    <scope>NUCLEOTIDE SEQUENCE</scope>
    <source>
        <strain evidence="2">KB-2021</strain>
        <tissue evidence="2">Leaf</tissue>
    </source>
</reference>
<proteinExistence type="predicted"/>
<evidence type="ECO:0000313" key="3">
    <source>
        <dbReference type="Proteomes" id="UP001291623"/>
    </source>
</evidence>